<dbReference type="AlphaFoldDB" id="A0A7Y6V9Q0"/>
<evidence type="ECO:0000259" key="14">
    <source>
        <dbReference type="Pfam" id="PF02882"/>
    </source>
</evidence>
<accession>A0A7Y6V9Q0</accession>
<dbReference type="SUPFAM" id="SSF53223">
    <property type="entry name" value="Aminoacid dehydrogenase-like, N-terminal domain"/>
    <property type="match status" value="1"/>
</dbReference>
<proteinExistence type="inferred from homology"/>
<comment type="caution">
    <text evidence="12">Lacks conserved residue(s) required for the propagation of feature annotation.</text>
</comment>
<comment type="similarity">
    <text evidence="12">Belongs to the tetrahydrofolate dehydrogenase/cyclohydrolase family.</text>
</comment>
<evidence type="ECO:0000313" key="15">
    <source>
        <dbReference type="EMBL" id="NVF15644.1"/>
    </source>
</evidence>
<name>A0A7Y6V9Q0_9GAMM</name>
<evidence type="ECO:0000256" key="10">
    <source>
        <dbReference type="ARBA" id="ARBA00023167"/>
    </source>
</evidence>
<feature type="binding site" evidence="12">
    <location>
        <position position="237"/>
    </location>
    <ligand>
        <name>NADP(+)</name>
        <dbReference type="ChEBI" id="CHEBI:58349"/>
    </ligand>
</feature>
<dbReference type="PRINTS" id="PR00085">
    <property type="entry name" value="THFDHDRGNASE"/>
</dbReference>
<keyword evidence="16" id="KW-1185">Reference proteome</keyword>
<keyword evidence="6 12" id="KW-0378">Hydrolase</keyword>
<evidence type="ECO:0000256" key="4">
    <source>
        <dbReference type="ARBA" id="ARBA00022605"/>
    </source>
</evidence>
<dbReference type="Gene3D" id="3.40.50.720">
    <property type="entry name" value="NAD(P)-binding Rossmann-like Domain"/>
    <property type="match status" value="1"/>
</dbReference>
<comment type="catalytic activity">
    <reaction evidence="12">
        <text>(6R)-5,10-methylene-5,6,7,8-tetrahydrofolate + NADP(+) = (6R)-5,10-methenyltetrahydrofolate + NADPH</text>
        <dbReference type="Rhea" id="RHEA:22812"/>
        <dbReference type="ChEBI" id="CHEBI:15636"/>
        <dbReference type="ChEBI" id="CHEBI:57455"/>
        <dbReference type="ChEBI" id="CHEBI:57783"/>
        <dbReference type="ChEBI" id="CHEBI:58349"/>
        <dbReference type="EC" id="1.5.1.5"/>
    </reaction>
</comment>
<dbReference type="GO" id="GO:0004477">
    <property type="term" value="F:methenyltetrahydrofolate cyclohydrolase activity"/>
    <property type="evidence" value="ECO:0007669"/>
    <property type="project" value="UniProtKB-UniRule"/>
</dbReference>
<dbReference type="InterPro" id="IPR020867">
    <property type="entry name" value="THF_DH/CycHdrlase_CS"/>
</dbReference>
<dbReference type="GO" id="GO:0006164">
    <property type="term" value="P:purine nucleotide biosynthetic process"/>
    <property type="evidence" value="ECO:0007669"/>
    <property type="project" value="UniProtKB-KW"/>
</dbReference>
<dbReference type="RefSeq" id="WP_176304368.1">
    <property type="nucleotide sequence ID" value="NZ_JABWCV010000020.1"/>
</dbReference>
<evidence type="ECO:0000256" key="12">
    <source>
        <dbReference type="HAMAP-Rule" id="MF_01576"/>
    </source>
</evidence>
<evidence type="ECO:0000256" key="9">
    <source>
        <dbReference type="ARBA" id="ARBA00023102"/>
    </source>
</evidence>
<dbReference type="CDD" id="cd01080">
    <property type="entry name" value="NAD_bind_m-THF_DH_Cyclohyd"/>
    <property type="match status" value="1"/>
</dbReference>
<evidence type="ECO:0000259" key="13">
    <source>
        <dbReference type="Pfam" id="PF00763"/>
    </source>
</evidence>
<keyword evidence="11 12" id="KW-0511">Multifunctional enzyme</keyword>
<dbReference type="GO" id="GO:0000105">
    <property type="term" value="P:L-histidine biosynthetic process"/>
    <property type="evidence" value="ECO:0007669"/>
    <property type="project" value="UniProtKB-KW"/>
</dbReference>
<evidence type="ECO:0000313" key="16">
    <source>
        <dbReference type="Proteomes" id="UP000589984"/>
    </source>
</evidence>
<feature type="domain" description="Tetrahydrofolate dehydrogenase/cyclohydrolase NAD(P)-binding" evidence="14">
    <location>
        <begin position="145"/>
        <end position="298"/>
    </location>
</feature>
<feature type="binding site" evidence="12">
    <location>
        <begin position="171"/>
        <end position="173"/>
    </location>
    <ligand>
        <name>NADP(+)</name>
        <dbReference type="ChEBI" id="CHEBI:58349"/>
    </ligand>
</feature>
<comment type="catalytic activity">
    <reaction evidence="12">
        <text>(6R)-5,10-methenyltetrahydrofolate + H2O = (6R)-10-formyltetrahydrofolate + H(+)</text>
        <dbReference type="Rhea" id="RHEA:23700"/>
        <dbReference type="ChEBI" id="CHEBI:15377"/>
        <dbReference type="ChEBI" id="CHEBI:15378"/>
        <dbReference type="ChEBI" id="CHEBI:57455"/>
        <dbReference type="ChEBI" id="CHEBI:195366"/>
        <dbReference type="EC" id="3.5.4.9"/>
    </reaction>
</comment>
<dbReference type="GO" id="GO:0009086">
    <property type="term" value="P:methionine biosynthetic process"/>
    <property type="evidence" value="ECO:0007669"/>
    <property type="project" value="UniProtKB-KW"/>
</dbReference>
<organism evidence="15 16">
    <name type="scientific">Vreelandella maris</name>
    <dbReference type="NCBI Taxonomy" id="2729617"/>
    <lineage>
        <taxon>Bacteria</taxon>
        <taxon>Pseudomonadati</taxon>
        <taxon>Pseudomonadota</taxon>
        <taxon>Gammaproteobacteria</taxon>
        <taxon>Oceanospirillales</taxon>
        <taxon>Halomonadaceae</taxon>
        <taxon>Vreelandella</taxon>
    </lineage>
</organism>
<dbReference type="PROSITE" id="PS00766">
    <property type="entry name" value="THF_DHG_CYH_1"/>
    <property type="match status" value="1"/>
</dbReference>
<dbReference type="Pfam" id="PF02882">
    <property type="entry name" value="THF_DHG_CYH_C"/>
    <property type="match status" value="1"/>
</dbReference>
<dbReference type="InterPro" id="IPR020631">
    <property type="entry name" value="THF_DH/CycHdrlase_NAD-bd_dom"/>
</dbReference>
<reference evidence="15 16" key="1">
    <citation type="submission" date="2020-06" db="EMBL/GenBank/DDBJ databases">
        <title>Halomonas sp. QX-1 draft genome sequence.</title>
        <authorList>
            <person name="Qiu X."/>
        </authorList>
    </citation>
    <scope>NUCLEOTIDE SEQUENCE [LARGE SCALE GENOMIC DNA]</scope>
    <source>
        <strain evidence="15 16">QX-1</strain>
    </source>
</reference>
<comment type="caution">
    <text evidence="15">The sequence shown here is derived from an EMBL/GenBank/DDBJ whole genome shotgun (WGS) entry which is preliminary data.</text>
</comment>
<dbReference type="NCBIfam" id="NF010783">
    <property type="entry name" value="PRK14186.1"/>
    <property type="match status" value="1"/>
</dbReference>
<dbReference type="UniPathway" id="UPA00193"/>
<keyword evidence="4 12" id="KW-0028">Amino-acid biosynthesis</keyword>
<evidence type="ECO:0000256" key="2">
    <source>
        <dbReference type="ARBA" id="ARBA00011738"/>
    </source>
</evidence>
<dbReference type="Proteomes" id="UP000589984">
    <property type="component" value="Unassembled WGS sequence"/>
</dbReference>
<dbReference type="Gene3D" id="3.40.50.10860">
    <property type="entry name" value="Leucine Dehydrogenase, chain A, domain 1"/>
    <property type="match status" value="1"/>
</dbReference>
<feature type="domain" description="Tetrahydrofolate dehydrogenase/cyclohydrolase catalytic" evidence="13">
    <location>
        <begin position="12"/>
        <end position="126"/>
    </location>
</feature>
<dbReference type="SUPFAM" id="SSF51735">
    <property type="entry name" value="NAD(P)-binding Rossmann-fold domains"/>
    <property type="match status" value="1"/>
</dbReference>
<keyword evidence="5 12" id="KW-0658">Purine biosynthesis</keyword>
<comment type="function">
    <text evidence="12">Catalyzes the oxidation of 5,10-methylenetetrahydrofolate to 5,10-methenyltetrahydrofolate and then the hydrolysis of 5,10-methenyltetrahydrofolate to 10-formyltetrahydrofolate.</text>
</comment>
<dbReference type="GO" id="GO:0004488">
    <property type="term" value="F:methylenetetrahydrofolate dehydrogenase (NADP+) activity"/>
    <property type="evidence" value="ECO:0007669"/>
    <property type="project" value="UniProtKB-UniRule"/>
</dbReference>
<dbReference type="HAMAP" id="MF_01576">
    <property type="entry name" value="THF_DHG_CYH"/>
    <property type="match status" value="1"/>
</dbReference>
<gene>
    <name evidence="12 15" type="primary">folD</name>
    <name evidence="15" type="ORF">HUO07_15875</name>
</gene>
<evidence type="ECO:0000256" key="11">
    <source>
        <dbReference type="ARBA" id="ARBA00023268"/>
    </source>
</evidence>
<evidence type="ECO:0000256" key="6">
    <source>
        <dbReference type="ARBA" id="ARBA00022801"/>
    </source>
</evidence>
<evidence type="ECO:0000256" key="8">
    <source>
        <dbReference type="ARBA" id="ARBA00023002"/>
    </source>
</evidence>
<dbReference type="InterPro" id="IPR036291">
    <property type="entry name" value="NAD(P)-bd_dom_sf"/>
</dbReference>
<evidence type="ECO:0000256" key="1">
    <source>
        <dbReference type="ARBA" id="ARBA00004777"/>
    </source>
</evidence>
<dbReference type="GO" id="GO:0005829">
    <property type="term" value="C:cytosol"/>
    <property type="evidence" value="ECO:0007669"/>
    <property type="project" value="TreeGrafter"/>
</dbReference>
<keyword evidence="10 12" id="KW-0486">Methionine biosynthesis</keyword>
<sequence>MSTTTQASVTLIDGKACAERVLAEVAESVKHLAAEGTIPGLAVVLIGEDPASHVYVRNKIRKAEAVGIHSFEHRFDTTLSQAELLSLIDTLNKDPEVNGILVQLPLPDTIDEEAVIQAIDPLKDVDGFHHANVGGLVQGRDVLTPCTPSGCLRLLQETCGDLTGKHAVIVGRSNIVGKPMASLLLHAHCSVTLLHSRSVNPKAIARQADIVVAAVGRPKMIDASWLKPGAVVIDVGINRVEQAVDGENKGERKTRLVGDVDFASASQVAKAITPVPGGVGPMTIAYLMQNTVAATKRQHRQAGQPALT</sequence>
<dbReference type="PROSITE" id="PS00767">
    <property type="entry name" value="THF_DHG_CYH_2"/>
    <property type="match status" value="1"/>
</dbReference>
<keyword evidence="9 12" id="KW-0368">Histidine biosynthesis</keyword>
<dbReference type="FunFam" id="3.40.50.720:FF:000006">
    <property type="entry name" value="Bifunctional protein FolD"/>
    <property type="match status" value="1"/>
</dbReference>
<protein>
    <recommendedName>
        <fullName evidence="12">Bifunctional protein FolD</fullName>
    </recommendedName>
    <domain>
        <recommendedName>
            <fullName evidence="12">Methylenetetrahydrofolate dehydrogenase</fullName>
            <ecNumber evidence="12">1.5.1.5</ecNumber>
        </recommendedName>
    </domain>
    <domain>
        <recommendedName>
            <fullName evidence="12">Methenyltetrahydrofolate cyclohydrolase</fullName>
            <ecNumber evidence="12">3.5.4.9</ecNumber>
        </recommendedName>
    </domain>
</protein>
<dbReference type="GO" id="GO:0035999">
    <property type="term" value="P:tetrahydrofolate interconversion"/>
    <property type="evidence" value="ECO:0007669"/>
    <property type="project" value="UniProtKB-UniRule"/>
</dbReference>
<keyword evidence="3 12" id="KW-0554">One-carbon metabolism</keyword>
<evidence type="ECO:0000256" key="7">
    <source>
        <dbReference type="ARBA" id="ARBA00022857"/>
    </source>
</evidence>
<dbReference type="InterPro" id="IPR000672">
    <property type="entry name" value="THF_DH/CycHdrlase"/>
</dbReference>
<dbReference type="InterPro" id="IPR046346">
    <property type="entry name" value="Aminoacid_DH-like_N_sf"/>
</dbReference>
<dbReference type="EMBL" id="JABWCV010000020">
    <property type="protein sequence ID" value="NVF15644.1"/>
    <property type="molecule type" value="Genomic_DNA"/>
</dbReference>
<evidence type="ECO:0000256" key="5">
    <source>
        <dbReference type="ARBA" id="ARBA00022755"/>
    </source>
</evidence>
<dbReference type="Pfam" id="PF00763">
    <property type="entry name" value="THF_DHG_CYH"/>
    <property type="match status" value="1"/>
</dbReference>
<evidence type="ECO:0000256" key="3">
    <source>
        <dbReference type="ARBA" id="ARBA00022563"/>
    </source>
</evidence>
<comment type="subunit">
    <text evidence="2 12">Homodimer.</text>
</comment>
<dbReference type="InterPro" id="IPR020630">
    <property type="entry name" value="THF_DH/CycHdrlase_cat_dom"/>
</dbReference>
<dbReference type="NCBIfam" id="NF010785">
    <property type="entry name" value="PRK14188.1"/>
    <property type="match status" value="1"/>
</dbReference>
<dbReference type="PANTHER" id="PTHR48099:SF5">
    <property type="entry name" value="C-1-TETRAHYDROFOLATE SYNTHASE, CYTOPLASMIC"/>
    <property type="match status" value="1"/>
</dbReference>
<dbReference type="EC" id="1.5.1.5" evidence="12"/>
<comment type="pathway">
    <text evidence="1 12">One-carbon metabolism; tetrahydrofolate interconversion.</text>
</comment>
<keyword evidence="7 12" id="KW-0521">NADP</keyword>
<dbReference type="FunFam" id="3.40.50.10860:FF:000005">
    <property type="entry name" value="C-1-tetrahydrofolate synthase, cytoplasmic, putative"/>
    <property type="match status" value="1"/>
</dbReference>
<keyword evidence="8 12" id="KW-0560">Oxidoreductase</keyword>
<dbReference type="PANTHER" id="PTHR48099">
    <property type="entry name" value="C-1-TETRAHYDROFOLATE SYNTHASE, CYTOPLASMIC-RELATED"/>
    <property type="match status" value="1"/>
</dbReference>
<dbReference type="EC" id="3.5.4.9" evidence="12"/>